<feature type="region of interest" description="Disordered" evidence="1">
    <location>
        <begin position="1"/>
        <end position="24"/>
    </location>
</feature>
<feature type="compositionally biased region" description="Basic and acidic residues" evidence="1">
    <location>
        <begin position="1"/>
        <end position="10"/>
    </location>
</feature>
<dbReference type="Pfam" id="PF08268">
    <property type="entry name" value="FBA_3"/>
    <property type="match status" value="1"/>
</dbReference>
<dbReference type="AlphaFoldDB" id="A0A6A6L7G0"/>
<dbReference type="SUPFAM" id="SSF81383">
    <property type="entry name" value="F-box domain"/>
    <property type="match status" value="1"/>
</dbReference>
<dbReference type="EMBL" id="JAAGAX010000012">
    <property type="protein sequence ID" value="KAF2297331.1"/>
    <property type="molecule type" value="Genomic_DNA"/>
</dbReference>
<keyword evidence="4" id="KW-1185">Reference proteome</keyword>
<comment type="caution">
    <text evidence="3">The sequence shown here is derived from an EMBL/GenBank/DDBJ whole genome shotgun (WGS) entry which is preliminary data.</text>
</comment>
<evidence type="ECO:0000313" key="4">
    <source>
        <dbReference type="Proteomes" id="UP000467840"/>
    </source>
</evidence>
<dbReference type="InterPro" id="IPR017451">
    <property type="entry name" value="F-box-assoc_interact_dom"/>
</dbReference>
<dbReference type="PANTHER" id="PTHR31111">
    <property type="entry name" value="BNAA05G37150D PROTEIN-RELATED"/>
    <property type="match status" value="1"/>
</dbReference>
<reference evidence="3 4" key="1">
    <citation type="journal article" date="2020" name="Mol. Plant">
        <title>The Chromosome-Based Rubber Tree Genome Provides New Insights into Spurge Genome Evolution and Rubber Biosynthesis.</title>
        <authorList>
            <person name="Liu J."/>
            <person name="Shi C."/>
            <person name="Shi C.C."/>
            <person name="Li W."/>
            <person name="Zhang Q.J."/>
            <person name="Zhang Y."/>
            <person name="Li K."/>
            <person name="Lu H.F."/>
            <person name="Shi C."/>
            <person name="Zhu S.T."/>
            <person name="Xiao Z.Y."/>
            <person name="Nan H."/>
            <person name="Yue Y."/>
            <person name="Zhu X.G."/>
            <person name="Wu Y."/>
            <person name="Hong X.N."/>
            <person name="Fan G.Y."/>
            <person name="Tong Y."/>
            <person name="Zhang D."/>
            <person name="Mao C.L."/>
            <person name="Liu Y.L."/>
            <person name="Hao S.J."/>
            <person name="Liu W.Q."/>
            <person name="Lv M.Q."/>
            <person name="Zhang H.B."/>
            <person name="Liu Y."/>
            <person name="Hu-Tang G.R."/>
            <person name="Wang J.P."/>
            <person name="Wang J.H."/>
            <person name="Sun Y.H."/>
            <person name="Ni S.B."/>
            <person name="Chen W.B."/>
            <person name="Zhang X.C."/>
            <person name="Jiao Y.N."/>
            <person name="Eichler E.E."/>
            <person name="Li G.H."/>
            <person name="Liu X."/>
            <person name="Gao L.Z."/>
        </authorList>
    </citation>
    <scope>NUCLEOTIDE SEQUENCE [LARGE SCALE GENOMIC DNA]</scope>
    <source>
        <strain evidence="4">cv. GT1</strain>
        <tissue evidence="3">Leaf</tissue>
    </source>
</reference>
<dbReference type="InterPro" id="IPR013187">
    <property type="entry name" value="F-box-assoc_dom_typ3"/>
</dbReference>
<feature type="domain" description="F-box associated beta-propeller type 3" evidence="2">
    <location>
        <begin position="97"/>
        <end position="402"/>
    </location>
</feature>
<dbReference type="InterPro" id="IPR036047">
    <property type="entry name" value="F-box-like_dom_sf"/>
</dbReference>
<evidence type="ECO:0000259" key="2">
    <source>
        <dbReference type="Pfam" id="PF08268"/>
    </source>
</evidence>
<evidence type="ECO:0000313" key="3">
    <source>
        <dbReference type="EMBL" id="KAF2297331.1"/>
    </source>
</evidence>
<gene>
    <name evidence="3" type="ORF">GH714_021620</name>
</gene>
<dbReference type="NCBIfam" id="TIGR01640">
    <property type="entry name" value="F_box_assoc_1"/>
    <property type="match status" value="1"/>
</dbReference>
<sequence>MLENQSDKKLTASATKVREAKKRRVTLNSPSRSILEVRSISSSSKSVPHDLIFGIFTRLPVKSLIRFKCIAKFYSITITNPSFALVHQPYLEPKPSLLFTCSTKHQSTQIFFAVSQNGNRATHLLTIPPRFSRYTTQSVNGILCMDFGICATICNPSTRQAISLPFPFPKNSFIASTTNFYVNFLGFNPNDKQYKVLNSWGNYKMGTTEYMVFTLGTKKWRRVHGGPNYFAQRESICISGIIFFRSWMSLGTINRVAALVSFDVQTESFRVINLPRGAPHNVDTSCLIQLEGRLVIIDYRLDLEHYCLWLLEDYCNEIWAKRYITFPSYLEKRITGLNFVVSGTIDTGEITMVAQCLSTPFSPFTVFYYNPSTGNFRRVRIFGLPNYNALNMSCNDVTVTNYVENILPLCQQAS</sequence>
<proteinExistence type="predicted"/>
<dbReference type="PANTHER" id="PTHR31111:SF125">
    <property type="entry name" value="F-BOX PROTEIN CPR30-LIKE"/>
    <property type="match status" value="1"/>
</dbReference>
<name>A0A6A6L7G0_HEVBR</name>
<evidence type="ECO:0000256" key="1">
    <source>
        <dbReference type="SAM" id="MobiDB-lite"/>
    </source>
</evidence>
<dbReference type="Proteomes" id="UP000467840">
    <property type="component" value="Chromosome 18"/>
</dbReference>
<organism evidence="3 4">
    <name type="scientific">Hevea brasiliensis</name>
    <name type="common">Para rubber tree</name>
    <name type="synonym">Siphonia brasiliensis</name>
    <dbReference type="NCBI Taxonomy" id="3981"/>
    <lineage>
        <taxon>Eukaryota</taxon>
        <taxon>Viridiplantae</taxon>
        <taxon>Streptophyta</taxon>
        <taxon>Embryophyta</taxon>
        <taxon>Tracheophyta</taxon>
        <taxon>Spermatophyta</taxon>
        <taxon>Magnoliopsida</taxon>
        <taxon>eudicotyledons</taxon>
        <taxon>Gunneridae</taxon>
        <taxon>Pentapetalae</taxon>
        <taxon>rosids</taxon>
        <taxon>fabids</taxon>
        <taxon>Malpighiales</taxon>
        <taxon>Euphorbiaceae</taxon>
        <taxon>Crotonoideae</taxon>
        <taxon>Micrandreae</taxon>
        <taxon>Hevea</taxon>
    </lineage>
</organism>
<accession>A0A6A6L7G0</accession>
<protein>
    <recommendedName>
        <fullName evidence="2">F-box associated beta-propeller type 3 domain-containing protein</fullName>
    </recommendedName>
</protein>